<evidence type="ECO:0000313" key="1">
    <source>
        <dbReference type="EMBL" id="KPL73196.1"/>
    </source>
</evidence>
<gene>
    <name evidence="1" type="ORF">ADM99_02850</name>
</gene>
<dbReference type="AlphaFoldDB" id="A0A0P6X1Q8"/>
<organism evidence="1 2">
    <name type="scientific">Leptolinea tardivitalis</name>
    <dbReference type="NCBI Taxonomy" id="229920"/>
    <lineage>
        <taxon>Bacteria</taxon>
        <taxon>Bacillati</taxon>
        <taxon>Chloroflexota</taxon>
        <taxon>Anaerolineae</taxon>
        <taxon>Anaerolineales</taxon>
        <taxon>Anaerolineaceae</taxon>
        <taxon>Leptolinea</taxon>
    </lineage>
</organism>
<comment type="caution">
    <text evidence="1">The sequence shown here is derived from an EMBL/GenBank/DDBJ whole genome shotgun (WGS) entry which is preliminary data.</text>
</comment>
<dbReference type="Proteomes" id="UP000050430">
    <property type="component" value="Unassembled WGS sequence"/>
</dbReference>
<reference evidence="1 2" key="1">
    <citation type="submission" date="2015-07" db="EMBL/GenBank/DDBJ databases">
        <title>Genome sequence of Leptolinea tardivitalis DSM 16556.</title>
        <authorList>
            <person name="Hemp J."/>
            <person name="Ward L.M."/>
            <person name="Pace L.A."/>
            <person name="Fischer W.W."/>
        </authorList>
    </citation>
    <scope>NUCLEOTIDE SEQUENCE [LARGE SCALE GENOMIC DNA]</scope>
    <source>
        <strain evidence="1 2">YMTK-2</strain>
    </source>
</reference>
<protein>
    <submittedName>
        <fullName evidence="1">Uncharacterized protein</fullName>
    </submittedName>
</protein>
<proteinExistence type="predicted"/>
<sequence length="118" mass="13598">MKLSSARELLEPNQSAIVFFTHGQDFHVDNTGEGETGNWILNPELVRKVDKVIVYYRDETLRINRIYMGNFHSLRKGERSRRWIVRFTGMTDLGTTGVHWLEFGNGSKAPVNYVEKPG</sequence>
<keyword evidence="2" id="KW-1185">Reference proteome</keyword>
<dbReference type="RefSeq" id="WP_062421584.1">
    <property type="nucleotide sequence ID" value="NZ_BBYA01000009.1"/>
</dbReference>
<accession>A0A0P6X1Q8</accession>
<evidence type="ECO:0000313" key="2">
    <source>
        <dbReference type="Proteomes" id="UP000050430"/>
    </source>
</evidence>
<dbReference type="OrthoDB" id="582998at2"/>
<dbReference type="EMBL" id="LGCK01000006">
    <property type="protein sequence ID" value="KPL73196.1"/>
    <property type="molecule type" value="Genomic_DNA"/>
</dbReference>
<name>A0A0P6X1Q8_9CHLR</name>